<comment type="pathway">
    <text evidence="3">Glycan metabolism; N-glycan degradation.</text>
</comment>
<dbReference type="EMBL" id="JACHVA010000106">
    <property type="protein sequence ID" value="MBC2602924.1"/>
    <property type="molecule type" value="Genomic_DNA"/>
</dbReference>
<sequence length="824" mass="94741">MRIQQFLHSSWRFRRIPEKNWLPARVPGNVFSDLVANQEIPDPFVGTHERELQWVERADWTYQTTFTPEAALLAESSIDLVAEGLDTLATITLNGVEVARTESMFIGYRLGIKPLLRPGPNELTISFANTRDYINARRTEDHYGEWNDYLGGSSLIRKEPCSYGWDWGPRLVSAGIYLPISLEGYSSPCIESVRVEQAHSSTQVALRIFPELSEPVDPAATYSVKLTLRGKTLIETSELHLKVEDPQLWWPNGLGEQPLYDLEVRLVNPDGSLADTWQRKIGLRTIQLDRHPDEFGETFQFVVNGRPIFAKGANWIPAHQFLTEATPELVDDLLTSAVDANMNMIRVWGGGIYEREFFYDLCDEKGLLVWQDFMFACALYPGSEEFQSLVKQEAEYQVRRLAHRACLALWCGNNELELMSHFICRFPERKAAYEAIFYDLLPDAVSKWDPHTPYWPGSPHNPEGYENGPNNERAGDCHFWDVWHERKPVKRYEEMCFRFCSEFGMQSLPSPEVAATFCPPEKWNIFSPEMDCHQKNKAGNQIIFDYISRRYRFPKDYASLSYLSELNQAYCLKIGVEHFRRSMPRTMGALYWQLNDCWPGASWSSLEFGGRWKALHYEAKRFFAPALISVHVPGTETAQKCNMPVNTIHDLHIHTVYDGVKDTEAVIEWSLCQIDGQSIRRNELPVQLRCNEAFQHITLDFSDELARYGAANLYFRCQLRIGARIVSRQTVLFTAPRNIEFSQCPITSSIRQVAPGEFDLSLSSEVFQPWVEFLFTGIQFRAEDNFFDLFPNEKRTVKVSVEESADLATLQNRLQTHSLVDSIA</sequence>
<dbReference type="Gene3D" id="2.60.40.10">
    <property type="entry name" value="Immunoglobulins"/>
    <property type="match status" value="2"/>
</dbReference>
<dbReference type="InterPro" id="IPR013783">
    <property type="entry name" value="Ig-like_fold"/>
</dbReference>
<dbReference type="PANTHER" id="PTHR43730:SF1">
    <property type="entry name" value="BETA-MANNOSIDASE"/>
    <property type="match status" value="1"/>
</dbReference>
<organism evidence="17 18">
    <name type="scientific">Puniceicoccus vermicola</name>
    <dbReference type="NCBI Taxonomy" id="388746"/>
    <lineage>
        <taxon>Bacteria</taxon>
        <taxon>Pseudomonadati</taxon>
        <taxon>Verrucomicrobiota</taxon>
        <taxon>Opitutia</taxon>
        <taxon>Puniceicoccales</taxon>
        <taxon>Puniceicoccaceae</taxon>
        <taxon>Puniceicoccus</taxon>
    </lineage>
</organism>
<dbReference type="SUPFAM" id="SSF51445">
    <property type="entry name" value="(Trans)glycosidases"/>
    <property type="match status" value="1"/>
</dbReference>
<evidence type="ECO:0000256" key="1">
    <source>
        <dbReference type="ARBA" id="ARBA00000829"/>
    </source>
</evidence>
<comment type="caution">
    <text evidence="17">The sequence shown here is derived from an EMBL/GenBank/DDBJ whole genome shotgun (WGS) entry which is preliminary data.</text>
</comment>
<dbReference type="GO" id="GO:0004567">
    <property type="term" value="F:beta-mannosidase activity"/>
    <property type="evidence" value="ECO:0007669"/>
    <property type="project" value="UniProtKB-EC"/>
</dbReference>
<proteinExistence type="inferred from homology"/>
<evidence type="ECO:0000313" key="18">
    <source>
        <dbReference type="Proteomes" id="UP000525652"/>
    </source>
</evidence>
<comment type="catalytic activity">
    <reaction evidence="1">
        <text>Hydrolysis of terminal, non-reducing beta-D-mannose residues in beta-D-mannosides.</text>
        <dbReference type="EC" id="3.2.1.25"/>
    </reaction>
</comment>
<evidence type="ECO:0000259" key="14">
    <source>
        <dbReference type="Pfam" id="PF17753"/>
    </source>
</evidence>
<dbReference type="InterPro" id="IPR006102">
    <property type="entry name" value="Ig-like_GH2"/>
</dbReference>
<evidence type="ECO:0000256" key="2">
    <source>
        <dbReference type="ARBA" id="ARBA00004613"/>
    </source>
</evidence>
<dbReference type="InterPro" id="IPR041447">
    <property type="entry name" value="Mannosidase_ig"/>
</dbReference>
<evidence type="ECO:0000259" key="13">
    <source>
        <dbReference type="Pfam" id="PF00703"/>
    </source>
</evidence>
<dbReference type="Pfam" id="PF00703">
    <property type="entry name" value="Glyco_hydro_2"/>
    <property type="match status" value="1"/>
</dbReference>
<evidence type="ECO:0000259" key="15">
    <source>
        <dbReference type="Pfam" id="PF17786"/>
    </source>
</evidence>
<evidence type="ECO:0000256" key="9">
    <source>
        <dbReference type="ARBA" id="ARBA00023295"/>
    </source>
</evidence>
<name>A0A7X1AZS0_9BACT</name>
<keyword evidence="6" id="KW-0964">Secreted</keyword>
<dbReference type="Pfam" id="PF17753">
    <property type="entry name" value="Ig_mannosidase"/>
    <property type="match status" value="1"/>
</dbReference>
<evidence type="ECO:0000256" key="12">
    <source>
        <dbReference type="ARBA" id="ARBA00041614"/>
    </source>
</evidence>
<dbReference type="InterPro" id="IPR041625">
    <property type="entry name" value="Beta-mannosidase_Ig"/>
</dbReference>
<dbReference type="AlphaFoldDB" id="A0A7X1AZS0"/>
<dbReference type="Pfam" id="PF22666">
    <property type="entry name" value="Glyco_hydro_2_N2"/>
    <property type="match status" value="1"/>
</dbReference>
<feature type="domain" description="Glycoside hydrolase family 2 immunoglobulin-like beta-sandwich" evidence="13">
    <location>
        <begin position="201"/>
        <end position="284"/>
    </location>
</feature>
<dbReference type="SUPFAM" id="SSF49303">
    <property type="entry name" value="beta-Galactosidase/glucuronidase domain"/>
    <property type="match status" value="2"/>
</dbReference>
<evidence type="ECO:0000256" key="5">
    <source>
        <dbReference type="ARBA" id="ARBA00012754"/>
    </source>
</evidence>
<dbReference type="PANTHER" id="PTHR43730">
    <property type="entry name" value="BETA-MANNOSIDASE"/>
    <property type="match status" value="1"/>
</dbReference>
<evidence type="ECO:0000256" key="4">
    <source>
        <dbReference type="ARBA" id="ARBA00011738"/>
    </source>
</evidence>
<dbReference type="EC" id="3.2.1.25" evidence="5"/>
<dbReference type="GO" id="GO:0006516">
    <property type="term" value="P:glycoprotein catabolic process"/>
    <property type="evidence" value="ECO:0007669"/>
    <property type="project" value="TreeGrafter"/>
</dbReference>
<evidence type="ECO:0000256" key="8">
    <source>
        <dbReference type="ARBA" id="ARBA00023180"/>
    </source>
</evidence>
<comment type="similarity">
    <text evidence="10">Belongs to the glycosyl hydrolase 2 family. Beta-mannosidase B subfamily.</text>
</comment>
<feature type="domain" description="Mannosidase Ig/CBM-like" evidence="15">
    <location>
        <begin position="650"/>
        <end position="738"/>
    </location>
</feature>
<dbReference type="FunFam" id="3.20.20.80:FF:000050">
    <property type="entry name" value="Beta-mannosidase B"/>
    <property type="match status" value="1"/>
</dbReference>
<dbReference type="Pfam" id="PF17786">
    <property type="entry name" value="Mannosidase_ig"/>
    <property type="match status" value="1"/>
</dbReference>
<accession>A0A7X1AZS0</accession>
<protein>
    <recommendedName>
        <fullName evidence="11">Beta-mannosidase B</fullName>
        <ecNumber evidence="5">3.2.1.25</ecNumber>
    </recommendedName>
    <alternativeName>
        <fullName evidence="12">Mannanase B</fullName>
    </alternativeName>
</protein>
<dbReference type="InterPro" id="IPR017853">
    <property type="entry name" value="GH"/>
</dbReference>
<dbReference type="Gene3D" id="2.60.120.260">
    <property type="entry name" value="Galactose-binding domain-like"/>
    <property type="match status" value="1"/>
</dbReference>
<dbReference type="GO" id="GO:0005975">
    <property type="term" value="P:carbohydrate metabolic process"/>
    <property type="evidence" value="ECO:0007669"/>
    <property type="project" value="InterPro"/>
</dbReference>
<dbReference type="GO" id="GO:0005576">
    <property type="term" value="C:extracellular region"/>
    <property type="evidence" value="ECO:0007669"/>
    <property type="project" value="UniProtKB-SubCell"/>
</dbReference>
<keyword evidence="7 17" id="KW-0378">Hydrolase</keyword>
<evidence type="ECO:0000256" key="3">
    <source>
        <dbReference type="ARBA" id="ARBA00004740"/>
    </source>
</evidence>
<dbReference type="Gene3D" id="3.20.20.80">
    <property type="entry name" value="Glycosidases"/>
    <property type="match status" value="1"/>
</dbReference>
<dbReference type="InterPro" id="IPR036156">
    <property type="entry name" value="Beta-gal/glucu_dom_sf"/>
</dbReference>
<dbReference type="InterPro" id="IPR050887">
    <property type="entry name" value="Beta-mannosidase_GH2"/>
</dbReference>
<keyword evidence="18" id="KW-1185">Reference proteome</keyword>
<evidence type="ECO:0000256" key="6">
    <source>
        <dbReference type="ARBA" id="ARBA00022525"/>
    </source>
</evidence>
<keyword evidence="8" id="KW-0325">Glycoprotein</keyword>
<dbReference type="InterPro" id="IPR054593">
    <property type="entry name" value="Beta-mannosidase-like_N2"/>
</dbReference>
<comment type="subcellular location">
    <subcellularLocation>
        <location evidence="2">Secreted</location>
    </subcellularLocation>
</comment>
<dbReference type="Proteomes" id="UP000525652">
    <property type="component" value="Unassembled WGS sequence"/>
</dbReference>
<evidence type="ECO:0000256" key="7">
    <source>
        <dbReference type="ARBA" id="ARBA00022801"/>
    </source>
</evidence>
<evidence type="ECO:0000313" key="17">
    <source>
        <dbReference type="EMBL" id="MBC2602924.1"/>
    </source>
</evidence>
<gene>
    <name evidence="17" type="ORF">H5P30_14165</name>
</gene>
<feature type="domain" description="Beta-mannosidase Ig-fold" evidence="14">
    <location>
        <begin position="749"/>
        <end position="821"/>
    </location>
</feature>
<evidence type="ECO:0000256" key="11">
    <source>
        <dbReference type="ARBA" id="ARBA00041069"/>
    </source>
</evidence>
<feature type="domain" description="Beta-mannosidase-like galactose-binding" evidence="16">
    <location>
        <begin position="11"/>
        <end position="177"/>
    </location>
</feature>
<reference evidence="17 18" key="1">
    <citation type="submission" date="2020-07" db="EMBL/GenBank/DDBJ databases">
        <authorList>
            <person name="Feng X."/>
        </authorList>
    </citation>
    <scope>NUCLEOTIDE SEQUENCE [LARGE SCALE GENOMIC DNA]</scope>
    <source>
        <strain evidence="17 18">JCM14086</strain>
    </source>
</reference>
<evidence type="ECO:0000259" key="16">
    <source>
        <dbReference type="Pfam" id="PF22666"/>
    </source>
</evidence>
<dbReference type="SUPFAM" id="SSF49785">
    <property type="entry name" value="Galactose-binding domain-like"/>
    <property type="match status" value="1"/>
</dbReference>
<comment type="subunit">
    <text evidence="4">Homodimer.</text>
</comment>
<evidence type="ECO:0000256" key="10">
    <source>
        <dbReference type="ARBA" id="ARBA00038429"/>
    </source>
</evidence>
<keyword evidence="9" id="KW-0326">Glycosidase</keyword>
<dbReference type="InterPro" id="IPR008979">
    <property type="entry name" value="Galactose-bd-like_sf"/>
</dbReference>
<dbReference type="RefSeq" id="WP_185693587.1">
    <property type="nucleotide sequence ID" value="NZ_JACHVA010000106.1"/>
</dbReference>